<organism evidence="2 3">
    <name type="scientific">Kaistella chaponensis</name>
    <dbReference type="NCBI Taxonomy" id="713588"/>
    <lineage>
        <taxon>Bacteria</taxon>
        <taxon>Pseudomonadati</taxon>
        <taxon>Bacteroidota</taxon>
        <taxon>Flavobacteriia</taxon>
        <taxon>Flavobacteriales</taxon>
        <taxon>Weeksellaceae</taxon>
        <taxon>Chryseobacterium group</taxon>
        <taxon>Kaistella</taxon>
    </lineage>
</organism>
<evidence type="ECO:0000256" key="1">
    <source>
        <dbReference type="SAM" id="Phobius"/>
    </source>
</evidence>
<feature type="transmembrane region" description="Helical" evidence="1">
    <location>
        <begin position="88"/>
        <end position="108"/>
    </location>
</feature>
<evidence type="ECO:0000313" key="3">
    <source>
        <dbReference type="Proteomes" id="UP000185839"/>
    </source>
</evidence>
<keyword evidence="1" id="KW-0472">Membrane</keyword>
<feature type="transmembrane region" description="Helical" evidence="1">
    <location>
        <begin position="120"/>
        <end position="144"/>
    </location>
</feature>
<dbReference type="RefSeq" id="WP_076386679.1">
    <property type="nucleotide sequence ID" value="NZ_FTOI01000005.1"/>
</dbReference>
<feature type="transmembrane region" description="Helical" evidence="1">
    <location>
        <begin position="184"/>
        <end position="208"/>
    </location>
</feature>
<feature type="transmembrane region" description="Helical" evidence="1">
    <location>
        <begin position="34"/>
        <end position="50"/>
    </location>
</feature>
<reference evidence="3" key="1">
    <citation type="submission" date="2017-01" db="EMBL/GenBank/DDBJ databases">
        <authorList>
            <person name="Varghese N."/>
            <person name="Submissions S."/>
        </authorList>
    </citation>
    <scope>NUCLEOTIDE SEQUENCE [LARGE SCALE GENOMIC DNA]</scope>
    <source>
        <strain evidence="3">DSM 23145</strain>
    </source>
</reference>
<proteinExistence type="predicted"/>
<feature type="transmembrane region" description="Helical" evidence="1">
    <location>
        <begin position="151"/>
        <end position="172"/>
    </location>
</feature>
<feature type="transmembrane region" description="Helical" evidence="1">
    <location>
        <begin position="220"/>
        <end position="240"/>
    </location>
</feature>
<dbReference type="AlphaFoldDB" id="A0A1N7LFN9"/>
<dbReference type="Pfam" id="PF04087">
    <property type="entry name" value="DUF389"/>
    <property type="match status" value="1"/>
</dbReference>
<keyword evidence="1" id="KW-1133">Transmembrane helix</keyword>
<keyword evidence="1" id="KW-0812">Transmembrane</keyword>
<dbReference type="PANTHER" id="PTHR20992">
    <property type="entry name" value="AT15442P-RELATED"/>
    <property type="match status" value="1"/>
</dbReference>
<dbReference type="Proteomes" id="UP000185839">
    <property type="component" value="Unassembled WGS sequence"/>
</dbReference>
<dbReference type="PANTHER" id="PTHR20992:SF9">
    <property type="entry name" value="AT15442P-RELATED"/>
    <property type="match status" value="1"/>
</dbReference>
<sequence length="352" mass="39846">MIDFRRLIVLPKEEDEEVTFSEIQEGVFFRGHNLWLLVISMGIACIGLNTNSSAAVIGAMLISPLMGPIVGAAFGLSIGNRLLIRLGIVNWILMIVIALFSSTMYFLISPFHAETAQLESFKTATIFDCFLAFLGGLAWFLGIVRKEAIKVIAGVAVSTACIPPLCTAGFGIANGNWEYFWGGFYFYLINCFFIGVGSFVLSIVLGYQKYYLNKNKFRNLKSYMMIGLISAVILIPSILLTKKKWDREKLKERSDHYIKSIKTNHPELAIISYESFQNKGKNFLKVTVLNDSMTLEKSRLSDHDNMVKDIHLIWQYSPRQENNQNPEVKNLQTQISALQEEIQQIKSQNNRN</sequence>
<dbReference type="STRING" id="713588.SAMN05421789_10573"/>
<keyword evidence="3" id="KW-1185">Reference proteome</keyword>
<dbReference type="InterPro" id="IPR005240">
    <property type="entry name" value="DUF389"/>
</dbReference>
<name>A0A1N7LFN9_9FLAO</name>
<evidence type="ECO:0000313" key="2">
    <source>
        <dbReference type="EMBL" id="SIS72642.1"/>
    </source>
</evidence>
<protein>
    <submittedName>
        <fullName evidence="2">Uncharacterized hydrophobic domain-containing protein</fullName>
    </submittedName>
</protein>
<accession>A0A1N7LFN9</accession>
<dbReference type="EMBL" id="FTOI01000005">
    <property type="protein sequence ID" value="SIS72642.1"/>
    <property type="molecule type" value="Genomic_DNA"/>
</dbReference>
<gene>
    <name evidence="2" type="ORF">SAMN05421789_10573</name>
</gene>
<dbReference type="OrthoDB" id="9790659at2"/>
<feature type="transmembrane region" description="Helical" evidence="1">
    <location>
        <begin position="56"/>
        <end position="76"/>
    </location>
</feature>